<organism evidence="3 4">
    <name type="scientific">Rhizodiscina lignyota</name>
    <dbReference type="NCBI Taxonomy" id="1504668"/>
    <lineage>
        <taxon>Eukaryota</taxon>
        <taxon>Fungi</taxon>
        <taxon>Dikarya</taxon>
        <taxon>Ascomycota</taxon>
        <taxon>Pezizomycotina</taxon>
        <taxon>Dothideomycetes</taxon>
        <taxon>Pleosporomycetidae</taxon>
        <taxon>Aulographales</taxon>
        <taxon>Rhizodiscinaceae</taxon>
        <taxon>Rhizodiscina</taxon>
    </lineage>
</organism>
<accession>A0A9P4IA53</accession>
<sequence length="250" mass="27790">MDQTRGVNHLADGPASPKMQNEHHLNDTLANNLEFDEDFFNSIIDWEPLPGAQQQSSLAESSVINNLPLPNDFTSLADANNITNFNFEDLDFQQHEMFVPDQMLPNLFSAAQSGGFVHADASGQLGATPFSGAVMHEALQQGNGAMNLDQSTPASGATTGADVALEITSKEPFCVSEARCKWAGCDKIFTRHSDAQRHWDTIHMQRDKYWCPIAGCRRSQFGGEMQGEGRHFPRKDKRDDHVRKVHRLHA</sequence>
<evidence type="ECO:0000259" key="2">
    <source>
        <dbReference type="PROSITE" id="PS00028"/>
    </source>
</evidence>
<evidence type="ECO:0000313" key="4">
    <source>
        <dbReference type="Proteomes" id="UP000799772"/>
    </source>
</evidence>
<dbReference type="AlphaFoldDB" id="A0A9P4IA53"/>
<gene>
    <name evidence="3" type="ORF">NA57DRAFT_59330</name>
</gene>
<proteinExistence type="predicted"/>
<dbReference type="OrthoDB" id="2687452at2759"/>
<feature type="region of interest" description="Disordered" evidence="1">
    <location>
        <begin position="1"/>
        <end position="21"/>
    </location>
</feature>
<name>A0A9P4IA53_9PEZI</name>
<dbReference type="PROSITE" id="PS00028">
    <property type="entry name" value="ZINC_FINGER_C2H2_1"/>
    <property type="match status" value="1"/>
</dbReference>
<keyword evidence="4" id="KW-1185">Reference proteome</keyword>
<feature type="compositionally biased region" description="Basic and acidic residues" evidence="1">
    <location>
        <begin position="227"/>
        <end position="242"/>
    </location>
</feature>
<dbReference type="Gene3D" id="3.30.160.60">
    <property type="entry name" value="Classic Zinc Finger"/>
    <property type="match status" value="1"/>
</dbReference>
<dbReference type="EMBL" id="ML978130">
    <property type="protein sequence ID" value="KAF2096273.1"/>
    <property type="molecule type" value="Genomic_DNA"/>
</dbReference>
<protein>
    <recommendedName>
        <fullName evidence="2">C2H2-type domain-containing protein</fullName>
    </recommendedName>
</protein>
<dbReference type="Proteomes" id="UP000799772">
    <property type="component" value="Unassembled WGS sequence"/>
</dbReference>
<evidence type="ECO:0000313" key="3">
    <source>
        <dbReference type="EMBL" id="KAF2096273.1"/>
    </source>
</evidence>
<dbReference type="InterPro" id="IPR013087">
    <property type="entry name" value="Znf_C2H2_type"/>
</dbReference>
<feature type="domain" description="C2H2-type" evidence="2">
    <location>
        <begin position="180"/>
        <end position="203"/>
    </location>
</feature>
<dbReference type="SUPFAM" id="SSF57667">
    <property type="entry name" value="beta-beta-alpha zinc fingers"/>
    <property type="match status" value="1"/>
</dbReference>
<reference evidence="3" key="1">
    <citation type="journal article" date="2020" name="Stud. Mycol.">
        <title>101 Dothideomycetes genomes: a test case for predicting lifestyles and emergence of pathogens.</title>
        <authorList>
            <person name="Haridas S."/>
            <person name="Albert R."/>
            <person name="Binder M."/>
            <person name="Bloem J."/>
            <person name="Labutti K."/>
            <person name="Salamov A."/>
            <person name="Andreopoulos B."/>
            <person name="Baker S."/>
            <person name="Barry K."/>
            <person name="Bills G."/>
            <person name="Bluhm B."/>
            <person name="Cannon C."/>
            <person name="Castanera R."/>
            <person name="Culley D."/>
            <person name="Daum C."/>
            <person name="Ezra D."/>
            <person name="Gonzalez J."/>
            <person name="Henrissat B."/>
            <person name="Kuo A."/>
            <person name="Liang C."/>
            <person name="Lipzen A."/>
            <person name="Lutzoni F."/>
            <person name="Magnuson J."/>
            <person name="Mondo S."/>
            <person name="Nolan M."/>
            <person name="Ohm R."/>
            <person name="Pangilinan J."/>
            <person name="Park H.-J."/>
            <person name="Ramirez L."/>
            <person name="Alfaro M."/>
            <person name="Sun H."/>
            <person name="Tritt A."/>
            <person name="Yoshinaga Y."/>
            <person name="Zwiers L.-H."/>
            <person name="Turgeon B."/>
            <person name="Goodwin S."/>
            <person name="Spatafora J."/>
            <person name="Crous P."/>
            <person name="Grigoriev I."/>
        </authorList>
    </citation>
    <scope>NUCLEOTIDE SEQUENCE</scope>
    <source>
        <strain evidence="3">CBS 133067</strain>
    </source>
</reference>
<dbReference type="InterPro" id="IPR036236">
    <property type="entry name" value="Znf_C2H2_sf"/>
</dbReference>
<comment type="caution">
    <text evidence="3">The sequence shown here is derived from an EMBL/GenBank/DDBJ whole genome shotgun (WGS) entry which is preliminary data.</text>
</comment>
<feature type="region of interest" description="Disordered" evidence="1">
    <location>
        <begin position="222"/>
        <end position="250"/>
    </location>
</feature>
<evidence type="ECO:0000256" key="1">
    <source>
        <dbReference type="SAM" id="MobiDB-lite"/>
    </source>
</evidence>